<evidence type="ECO:0000256" key="1">
    <source>
        <dbReference type="ARBA" id="ARBA00022729"/>
    </source>
</evidence>
<feature type="non-terminal residue" evidence="4">
    <location>
        <position position="248"/>
    </location>
</feature>
<proteinExistence type="predicted"/>
<evidence type="ECO:0000259" key="3">
    <source>
        <dbReference type="SMART" id="SM00560"/>
    </source>
</evidence>
<keyword evidence="1" id="KW-0732">Signal</keyword>
<feature type="domain" description="LamG-like jellyroll fold" evidence="3">
    <location>
        <begin position="77"/>
        <end position="232"/>
    </location>
</feature>
<sequence>MRKTYCLIFFFLSFLAANTLSGQVPIAEWSLDRASQIEKKVSGKYNYVKGIKGDALKFDGFTSSVIIDPENAPVLGSSFTIEAWIALGAYPWNKAPVISQDNQLITGYFFGIDSRGRVGLQMSDGTSTWHECWSDIAENKKVGVDLNRWYHIAGTFSREKGINIYINGHLTASNPVPSRLVQAKEISLLIGRNNRPLPPTDPIRAWATFPSWYSFDGIIDEIRVYDSSLSPETIAGHYEKEKTDDNPR</sequence>
<dbReference type="InterPro" id="IPR006558">
    <property type="entry name" value="LamG-like"/>
</dbReference>
<gene>
    <name evidence="4" type="ORF">S12H4_32223</name>
</gene>
<reference evidence="4" key="1">
    <citation type="journal article" date="2014" name="Front. Microbiol.">
        <title>High frequency of phylogenetically diverse reductive dehalogenase-homologous genes in deep subseafloor sedimentary metagenomes.</title>
        <authorList>
            <person name="Kawai M."/>
            <person name="Futagami T."/>
            <person name="Toyoda A."/>
            <person name="Takaki Y."/>
            <person name="Nishi S."/>
            <person name="Hori S."/>
            <person name="Arai W."/>
            <person name="Tsubouchi T."/>
            <person name="Morono Y."/>
            <person name="Uchiyama I."/>
            <person name="Ito T."/>
            <person name="Fujiyama A."/>
            <person name="Inagaki F."/>
            <person name="Takami H."/>
        </authorList>
    </citation>
    <scope>NUCLEOTIDE SEQUENCE</scope>
    <source>
        <strain evidence="4">Expedition CK06-06</strain>
    </source>
</reference>
<dbReference type="SUPFAM" id="SSF49899">
    <property type="entry name" value="Concanavalin A-like lectins/glucanases"/>
    <property type="match status" value="1"/>
</dbReference>
<dbReference type="AlphaFoldDB" id="X1TNP0"/>
<dbReference type="EMBL" id="BARW01018874">
    <property type="protein sequence ID" value="GAI89195.1"/>
    <property type="molecule type" value="Genomic_DNA"/>
</dbReference>
<dbReference type="InterPro" id="IPR013320">
    <property type="entry name" value="ConA-like_dom_sf"/>
</dbReference>
<dbReference type="Gene3D" id="2.60.120.200">
    <property type="match status" value="1"/>
</dbReference>
<evidence type="ECO:0000256" key="2">
    <source>
        <dbReference type="ARBA" id="ARBA00023157"/>
    </source>
</evidence>
<dbReference type="SMART" id="SM00560">
    <property type="entry name" value="LamGL"/>
    <property type="match status" value="1"/>
</dbReference>
<keyword evidence="2" id="KW-1015">Disulfide bond</keyword>
<protein>
    <recommendedName>
        <fullName evidence="3">LamG-like jellyroll fold domain-containing protein</fullName>
    </recommendedName>
</protein>
<comment type="caution">
    <text evidence="4">The sequence shown here is derived from an EMBL/GenBank/DDBJ whole genome shotgun (WGS) entry which is preliminary data.</text>
</comment>
<name>X1TNP0_9ZZZZ</name>
<evidence type="ECO:0000313" key="4">
    <source>
        <dbReference type="EMBL" id="GAI89195.1"/>
    </source>
</evidence>
<dbReference type="Pfam" id="PF13385">
    <property type="entry name" value="Laminin_G_3"/>
    <property type="match status" value="1"/>
</dbReference>
<accession>X1TNP0</accession>
<organism evidence="4">
    <name type="scientific">marine sediment metagenome</name>
    <dbReference type="NCBI Taxonomy" id="412755"/>
    <lineage>
        <taxon>unclassified sequences</taxon>
        <taxon>metagenomes</taxon>
        <taxon>ecological metagenomes</taxon>
    </lineage>
</organism>